<evidence type="ECO:0000256" key="1">
    <source>
        <dbReference type="SAM" id="Phobius"/>
    </source>
</evidence>
<protein>
    <submittedName>
        <fullName evidence="2">Uncharacterized protein</fullName>
    </submittedName>
</protein>
<feature type="transmembrane region" description="Helical" evidence="1">
    <location>
        <begin position="67"/>
        <end position="90"/>
    </location>
</feature>
<gene>
    <name evidence="2" type="ORF">L195_g055506</name>
</gene>
<reference evidence="2 3" key="1">
    <citation type="journal article" date="2014" name="Am. J. Bot.">
        <title>Genome assembly and annotation for red clover (Trifolium pratense; Fabaceae).</title>
        <authorList>
            <person name="Istvanek J."/>
            <person name="Jaros M."/>
            <person name="Krenek A."/>
            <person name="Repkova J."/>
        </authorList>
    </citation>
    <scope>NUCLEOTIDE SEQUENCE [LARGE SCALE GENOMIC DNA]</scope>
    <source>
        <strain evidence="3">cv. Tatra</strain>
        <tissue evidence="2">Young leaves</tissue>
    </source>
</reference>
<reference evidence="2 3" key="2">
    <citation type="journal article" date="2017" name="Front. Plant Sci.">
        <title>Gene Classification and Mining of Molecular Markers Useful in Red Clover (Trifolium pratense) Breeding.</title>
        <authorList>
            <person name="Istvanek J."/>
            <person name="Dluhosova J."/>
            <person name="Dluhos P."/>
            <person name="Patkova L."/>
            <person name="Nedelnik J."/>
            <person name="Repkova J."/>
        </authorList>
    </citation>
    <scope>NUCLEOTIDE SEQUENCE [LARGE SCALE GENOMIC DNA]</scope>
    <source>
        <strain evidence="3">cv. Tatra</strain>
        <tissue evidence="2">Young leaves</tissue>
    </source>
</reference>
<evidence type="ECO:0000313" key="3">
    <source>
        <dbReference type="Proteomes" id="UP000236291"/>
    </source>
</evidence>
<name>A0A2K3KLR9_TRIPR</name>
<accession>A0A2K3KLR9</accession>
<dbReference type="Proteomes" id="UP000236291">
    <property type="component" value="Unassembled WGS sequence"/>
</dbReference>
<evidence type="ECO:0000313" key="2">
    <source>
        <dbReference type="EMBL" id="PNX67209.1"/>
    </source>
</evidence>
<keyword evidence="1" id="KW-0812">Transmembrane</keyword>
<proteinExistence type="predicted"/>
<keyword evidence="1" id="KW-1133">Transmembrane helix</keyword>
<dbReference type="EMBL" id="ASHM01101366">
    <property type="protein sequence ID" value="PNX67209.1"/>
    <property type="molecule type" value="Genomic_DNA"/>
</dbReference>
<sequence>MGLPETRYPIPVGYEFEVIIFIPSRIWDGFGKTRTLWVWVSGRDGGSWVIGFSSFLGMSNNTYDKSWLSIMVCVLQKIPAAVLLFAILILRE</sequence>
<keyword evidence="1" id="KW-0472">Membrane</keyword>
<comment type="caution">
    <text evidence="2">The sequence shown here is derived from an EMBL/GenBank/DDBJ whole genome shotgun (WGS) entry which is preliminary data.</text>
</comment>
<dbReference type="AlphaFoldDB" id="A0A2K3KLR9"/>
<organism evidence="2 3">
    <name type="scientific">Trifolium pratense</name>
    <name type="common">Red clover</name>
    <dbReference type="NCBI Taxonomy" id="57577"/>
    <lineage>
        <taxon>Eukaryota</taxon>
        <taxon>Viridiplantae</taxon>
        <taxon>Streptophyta</taxon>
        <taxon>Embryophyta</taxon>
        <taxon>Tracheophyta</taxon>
        <taxon>Spermatophyta</taxon>
        <taxon>Magnoliopsida</taxon>
        <taxon>eudicotyledons</taxon>
        <taxon>Gunneridae</taxon>
        <taxon>Pentapetalae</taxon>
        <taxon>rosids</taxon>
        <taxon>fabids</taxon>
        <taxon>Fabales</taxon>
        <taxon>Fabaceae</taxon>
        <taxon>Papilionoideae</taxon>
        <taxon>50 kb inversion clade</taxon>
        <taxon>NPAAA clade</taxon>
        <taxon>Hologalegina</taxon>
        <taxon>IRL clade</taxon>
        <taxon>Trifolieae</taxon>
        <taxon>Trifolium</taxon>
    </lineage>
</organism>